<evidence type="ECO:0000256" key="2">
    <source>
        <dbReference type="ARBA" id="ARBA00022737"/>
    </source>
</evidence>
<dbReference type="InterPro" id="IPR027417">
    <property type="entry name" value="P-loop_NTPase"/>
</dbReference>
<dbReference type="InterPro" id="IPR032675">
    <property type="entry name" value="LRR_dom_sf"/>
</dbReference>
<dbReference type="Pfam" id="PF00931">
    <property type="entry name" value="NB-ARC"/>
    <property type="match status" value="1"/>
</dbReference>
<dbReference type="SUPFAM" id="SSF46785">
    <property type="entry name" value="Winged helix' DNA-binding domain"/>
    <property type="match status" value="1"/>
</dbReference>
<evidence type="ECO:0000313" key="5">
    <source>
        <dbReference type="EMBL" id="KAK4269181.1"/>
    </source>
</evidence>
<dbReference type="InterPro" id="IPR058192">
    <property type="entry name" value="WHD_ROQ1-like"/>
</dbReference>
<dbReference type="InterPro" id="IPR042197">
    <property type="entry name" value="Apaf_helical"/>
</dbReference>
<comment type="caution">
    <text evidence="5">The sequence shown here is derived from an EMBL/GenBank/DDBJ whole genome shotgun (WGS) entry which is preliminary data.</text>
</comment>
<dbReference type="InterPro" id="IPR044974">
    <property type="entry name" value="Disease_R_plants"/>
</dbReference>
<dbReference type="InterPro" id="IPR006553">
    <property type="entry name" value="Leu-rich_rpt_Cys-con_subtyp"/>
</dbReference>
<dbReference type="InterPro" id="IPR002182">
    <property type="entry name" value="NB-ARC"/>
</dbReference>
<evidence type="ECO:0000259" key="4">
    <source>
        <dbReference type="Pfam" id="PF23282"/>
    </source>
</evidence>
<dbReference type="PANTHER" id="PTHR11017:SF243">
    <property type="entry name" value="ADP-RIBOSYL CYCLASE_CYCLIC ADP-RIBOSE HYDROLASE"/>
    <property type="match status" value="1"/>
</dbReference>
<keyword evidence="1" id="KW-0433">Leucine-rich repeat</keyword>
<dbReference type="AlphaFoldDB" id="A0AAE1JEY3"/>
<dbReference type="InterPro" id="IPR036390">
    <property type="entry name" value="WH_DNA-bd_sf"/>
</dbReference>
<dbReference type="EMBL" id="JAWXYG010000006">
    <property type="protein sequence ID" value="KAK4269181.1"/>
    <property type="molecule type" value="Genomic_DNA"/>
</dbReference>
<feature type="domain" description="Disease resistance protein Roq1-like winged-helix" evidence="4">
    <location>
        <begin position="224"/>
        <end position="293"/>
    </location>
</feature>
<dbReference type="SUPFAM" id="SSF52058">
    <property type="entry name" value="L domain-like"/>
    <property type="match status" value="1"/>
</dbReference>
<keyword evidence="6" id="KW-1185">Reference proteome</keyword>
<dbReference type="GO" id="GO:0006952">
    <property type="term" value="P:defense response"/>
    <property type="evidence" value="ECO:0007669"/>
    <property type="project" value="InterPro"/>
</dbReference>
<name>A0AAE1JEY3_9FABA</name>
<dbReference type="Gene3D" id="1.10.8.430">
    <property type="entry name" value="Helical domain of apoptotic protease-activating factors"/>
    <property type="match status" value="1"/>
</dbReference>
<gene>
    <name evidence="5" type="ORF">QN277_022372</name>
</gene>
<dbReference type="Pfam" id="PF23282">
    <property type="entry name" value="WHD_ROQ1"/>
    <property type="match status" value="1"/>
</dbReference>
<dbReference type="GO" id="GO:0043531">
    <property type="term" value="F:ADP binding"/>
    <property type="evidence" value="ECO:0007669"/>
    <property type="project" value="InterPro"/>
</dbReference>
<protein>
    <submittedName>
        <fullName evidence="5">Uncharacterized protein</fullName>
    </submittedName>
</protein>
<dbReference type="Proteomes" id="UP001293593">
    <property type="component" value="Unassembled WGS sequence"/>
</dbReference>
<dbReference type="SMART" id="SM00367">
    <property type="entry name" value="LRR_CC"/>
    <property type="match status" value="4"/>
</dbReference>
<evidence type="ECO:0000259" key="3">
    <source>
        <dbReference type="Pfam" id="PF00931"/>
    </source>
</evidence>
<dbReference type="SUPFAM" id="SSF52540">
    <property type="entry name" value="P-loop containing nucleoside triphosphate hydrolases"/>
    <property type="match status" value="1"/>
</dbReference>
<dbReference type="Gene3D" id="3.40.50.300">
    <property type="entry name" value="P-loop containing nucleotide triphosphate hydrolases"/>
    <property type="match status" value="1"/>
</dbReference>
<evidence type="ECO:0000256" key="1">
    <source>
        <dbReference type="ARBA" id="ARBA00022614"/>
    </source>
</evidence>
<keyword evidence="2" id="KW-0677">Repeat</keyword>
<dbReference type="Gene3D" id="3.80.10.10">
    <property type="entry name" value="Ribonuclease Inhibitor"/>
    <property type="match status" value="2"/>
</dbReference>
<accession>A0AAE1JEY3</accession>
<evidence type="ECO:0000313" key="6">
    <source>
        <dbReference type="Proteomes" id="UP001293593"/>
    </source>
</evidence>
<reference evidence="5" key="1">
    <citation type="submission" date="2023-10" db="EMBL/GenBank/DDBJ databases">
        <title>Chromosome-level genome of the transformable northern wattle, Acacia crassicarpa.</title>
        <authorList>
            <person name="Massaro I."/>
            <person name="Sinha N.R."/>
            <person name="Poethig S."/>
            <person name="Leichty A.R."/>
        </authorList>
    </citation>
    <scope>NUCLEOTIDE SEQUENCE</scope>
    <source>
        <strain evidence="5">Acra3RX</strain>
        <tissue evidence="5">Leaf</tissue>
    </source>
</reference>
<organism evidence="5 6">
    <name type="scientific">Acacia crassicarpa</name>
    <name type="common">northern wattle</name>
    <dbReference type="NCBI Taxonomy" id="499986"/>
    <lineage>
        <taxon>Eukaryota</taxon>
        <taxon>Viridiplantae</taxon>
        <taxon>Streptophyta</taxon>
        <taxon>Embryophyta</taxon>
        <taxon>Tracheophyta</taxon>
        <taxon>Spermatophyta</taxon>
        <taxon>Magnoliopsida</taxon>
        <taxon>eudicotyledons</taxon>
        <taxon>Gunneridae</taxon>
        <taxon>Pentapetalae</taxon>
        <taxon>rosids</taxon>
        <taxon>fabids</taxon>
        <taxon>Fabales</taxon>
        <taxon>Fabaceae</taxon>
        <taxon>Caesalpinioideae</taxon>
        <taxon>mimosoid clade</taxon>
        <taxon>Acacieae</taxon>
        <taxon>Acacia</taxon>
    </lineage>
</organism>
<sequence>MAKALFVKLAHRYDNCCFLENIRGKIERYGSEHVCNSVVLELLGQDMHKNSSNGLSSNAFVARRLGSQKAFVVLDDVHVKSSKQLEDLLDEICNFLGEGSKVLITTRDKKLFLEEKGYEIHKAEGLSNDNSRLFFIHKAFGSNYPEYGYEDRIEGFVNYAQHNPLALKVLGSLLRSVHGKARNLSKEEKEKAWDCLLRKLRAGNPNNEIQEVLRLSYDNGLDYTEKQIFLEIACFLKGEREEFVEELLESYEFYPTVGIQTLIDNALIVKTDGKVEMHDLLHEMGLQIVREESIKEPGKRSRLWDPSEIYDVLKNCEGEKEVKGIMFDISKIKPLELTAKTFNKMTRVRFLKFCSSNGMSIPTGFETISTKIRYFHWKGYPGKSLPSNFCVELLLELNLKESMVETLWEGVQDLANLKRLILQECRNLRELPDFSKACSLESVDLSHCERLSDVHASLLSLHSLISLNVRCCSDLKSLKSRYHLKSLRELDIDYCKNLKEFSVSSEELTSLDLSETLIEELSPSIWLCSKLRRLHLFDTKLHNVPIQELSCLTFLKELSVSNLQNIDNVSVRMLFDRLRSLRSLNLIECCNLTEFLDNITQLSSLEVLNLEGCSGLTKLPVSMRDVSKLEFLLVQGCTALRSLPELPPSLGVLDATDCISLETVNISTISSRPWNNGKKMFSFTNCVNLDVSAIEEQAKYLLQKAVEEKEDVKVCYPGKKVPEWFGNNRTQNDSDTVNLSLSSHTLEGFIFGAVVPDYLGLKLEHEFLPPVIICRFGSKKTEHFLALEIVSTGHVILGSPPYFAEWILREIEENKENHEAATHNPNLSFQFRMGGFLPPPLPTFPAEEGGVYPIYASE</sequence>
<dbReference type="PANTHER" id="PTHR11017">
    <property type="entry name" value="LEUCINE-RICH REPEAT-CONTAINING PROTEIN"/>
    <property type="match status" value="1"/>
</dbReference>
<proteinExistence type="predicted"/>
<feature type="domain" description="NB-ARC" evidence="3">
    <location>
        <begin position="28"/>
        <end position="141"/>
    </location>
</feature>
<dbReference type="PRINTS" id="PR00364">
    <property type="entry name" value="DISEASERSIST"/>
</dbReference>